<dbReference type="SUPFAM" id="SSF141868">
    <property type="entry name" value="EAL domain-like"/>
    <property type="match status" value="1"/>
</dbReference>
<keyword evidence="5 11" id="KW-0812">Transmembrane</keyword>
<comment type="subcellular location">
    <subcellularLocation>
        <location evidence="1">Cell membrane</location>
        <topology evidence="1">Multi-pass membrane protein</topology>
    </subcellularLocation>
</comment>
<evidence type="ECO:0000259" key="12">
    <source>
        <dbReference type="PROSITE" id="PS50883"/>
    </source>
</evidence>
<comment type="caution">
    <text evidence="13">The sequence shown here is derived from an EMBL/GenBank/DDBJ whole genome shotgun (WGS) entry which is preliminary data.</text>
</comment>
<sequence length="558" mass="60901">MARQPGPGMTGLSFQRPLDSRKHHSGPRRSGTPLLSQRAVPMMKAQRWATSRWSGYLVFLVVLLVTTLSALKASNPVAERLLTRSIGNQGAEVIAQVDQVMASVVRTLTAIDRSGHAACSAADLSLLRSELMRSKFTKDLGRLEGNDLACTTMLGVLPEPFVPKQRSIPFDGGLQLFWKAGLLLDPSTLGVVVRAKRSSLLIDLDAFGVPTSPGLNYVISLRDEPTPLVIGLDRHGLPGYIEAARVAGFEQGKRFCSARVPLCATVVQARPAEEHANRQAAWLLGSAGILLGSALGGLALLLHRRRTALSAQIRRALANGGFTVRYQPIMRLGEPPEIVSAEALIRWPDGPAPPDVFIAEAERCGVIGAITAFVLDTVLEDMRGLFEKLPDFRVAINISTPELLDGSLAATLQRLWPEGLGRHHVGFELTERSTAELQDILPQLERLRGQGHPIYIDDFGTGYSSLAQLQHLPVDYIKVDRSLLPGSARQRASLIPEILAIARRLEVGLVFEGLETREQAQLLEGVGQTIFAQGWYFGHPETPDKLQERLKPGTRRCE</sequence>
<dbReference type="InterPro" id="IPR001633">
    <property type="entry name" value="EAL_dom"/>
</dbReference>
<dbReference type="CDD" id="cd01948">
    <property type="entry name" value="EAL"/>
    <property type="match status" value="1"/>
</dbReference>
<keyword evidence="8 11" id="KW-0472">Membrane</keyword>
<evidence type="ECO:0000256" key="10">
    <source>
        <dbReference type="SAM" id="MobiDB-lite"/>
    </source>
</evidence>
<evidence type="ECO:0000256" key="4">
    <source>
        <dbReference type="ARBA" id="ARBA00022636"/>
    </source>
</evidence>
<feature type="transmembrane region" description="Helical" evidence="11">
    <location>
        <begin position="53"/>
        <end position="71"/>
    </location>
</feature>
<name>A0ABD7K245_PSEAI</name>
<dbReference type="InterPro" id="IPR035919">
    <property type="entry name" value="EAL_sf"/>
</dbReference>
<keyword evidence="7 11" id="KW-1133">Transmembrane helix</keyword>
<dbReference type="Proteomes" id="UP000276985">
    <property type="component" value="Unassembled WGS sequence"/>
</dbReference>
<dbReference type="Pfam" id="PF00563">
    <property type="entry name" value="EAL"/>
    <property type="match status" value="1"/>
</dbReference>
<keyword evidence="4" id="KW-0973">c-di-GMP</keyword>
<evidence type="ECO:0000256" key="11">
    <source>
        <dbReference type="SAM" id="Phobius"/>
    </source>
</evidence>
<evidence type="ECO:0000256" key="3">
    <source>
        <dbReference type="ARBA" id="ARBA00022475"/>
    </source>
</evidence>
<dbReference type="InterPro" id="IPR024744">
    <property type="entry name" value="CSS-motif_dom"/>
</dbReference>
<evidence type="ECO:0000313" key="14">
    <source>
        <dbReference type="Proteomes" id="UP000276985"/>
    </source>
</evidence>
<dbReference type="Pfam" id="PF12792">
    <property type="entry name" value="CSS-motif"/>
    <property type="match status" value="1"/>
</dbReference>
<reference evidence="13 14" key="1">
    <citation type="submission" date="2018-12" db="EMBL/GenBank/DDBJ databases">
        <title>Pseudomonas aeruginosa Diversity Panel.</title>
        <authorList>
            <person name="Snesrud E."/>
            <person name="Mcgann P."/>
        </authorList>
    </citation>
    <scope>NUCLEOTIDE SEQUENCE [LARGE SCALE GENOMIC DNA]</scope>
    <source>
        <strain evidence="13 14">MRSN6241</strain>
    </source>
</reference>
<dbReference type="PANTHER" id="PTHR33121">
    <property type="entry name" value="CYCLIC DI-GMP PHOSPHODIESTERASE PDEF"/>
    <property type="match status" value="1"/>
</dbReference>
<dbReference type="EC" id="3.1.4.52" evidence="2"/>
<evidence type="ECO:0000256" key="9">
    <source>
        <dbReference type="ARBA" id="ARBA00034290"/>
    </source>
</evidence>
<feature type="region of interest" description="Disordered" evidence="10">
    <location>
        <begin position="1"/>
        <end position="35"/>
    </location>
</feature>
<dbReference type="GO" id="GO:0005886">
    <property type="term" value="C:plasma membrane"/>
    <property type="evidence" value="ECO:0007669"/>
    <property type="project" value="UniProtKB-SubCell"/>
</dbReference>
<organism evidence="13 14">
    <name type="scientific">Pseudomonas aeruginosa</name>
    <dbReference type="NCBI Taxonomy" id="287"/>
    <lineage>
        <taxon>Bacteria</taxon>
        <taxon>Pseudomonadati</taxon>
        <taxon>Pseudomonadota</taxon>
        <taxon>Gammaproteobacteria</taxon>
        <taxon>Pseudomonadales</taxon>
        <taxon>Pseudomonadaceae</taxon>
        <taxon>Pseudomonas</taxon>
    </lineage>
</organism>
<evidence type="ECO:0000256" key="5">
    <source>
        <dbReference type="ARBA" id="ARBA00022692"/>
    </source>
</evidence>
<keyword evidence="3" id="KW-1003">Cell membrane</keyword>
<protein>
    <recommendedName>
        <fullName evidence="2">cyclic-guanylate-specific phosphodiesterase</fullName>
        <ecNumber evidence="2">3.1.4.52</ecNumber>
    </recommendedName>
</protein>
<dbReference type="PANTHER" id="PTHR33121:SF79">
    <property type="entry name" value="CYCLIC DI-GMP PHOSPHODIESTERASE PDED-RELATED"/>
    <property type="match status" value="1"/>
</dbReference>
<dbReference type="EMBL" id="RXTL01000020">
    <property type="protein sequence ID" value="RTS45658.1"/>
    <property type="molecule type" value="Genomic_DNA"/>
</dbReference>
<evidence type="ECO:0000256" key="2">
    <source>
        <dbReference type="ARBA" id="ARBA00012282"/>
    </source>
</evidence>
<evidence type="ECO:0000256" key="7">
    <source>
        <dbReference type="ARBA" id="ARBA00022989"/>
    </source>
</evidence>
<dbReference type="PROSITE" id="PS50883">
    <property type="entry name" value="EAL"/>
    <property type="match status" value="1"/>
</dbReference>
<evidence type="ECO:0000256" key="6">
    <source>
        <dbReference type="ARBA" id="ARBA00022801"/>
    </source>
</evidence>
<dbReference type="InterPro" id="IPR050706">
    <property type="entry name" value="Cyclic-di-GMP_PDE-like"/>
</dbReference>
<gene>
    <name evidence="13" type="ORF">DY940_15345</name>
</gene>
<evidence type="ECO:0000256" key="8">
    <source>
        <dbReference type="ARBA" id="ARBA00023136"/>
    </source>
</evidence>
<comment type="catalytic activity">
    <reaction evidence="9">
        <text>3',3'-c-di-GMP + H2O = 5'-phosphoguanylyl(3'-&gt;5')guanosine + H(+)</text>
        <dbReference type="Rhea" id="RHEA:24902"/>
        <dbReference type="ChEBI" id="CHEBI:15377"/>
        <dbReference type="ChEBI" id="CHEBI:15378"/>
        <dbReference type="ChEBI" id="CHEBI:58754"/>
        <dbReference type="ChEBI" id="CHEBI:58805"/>
        <dbReference type="EC" id="3.1.4.52"/>
    </reaction>
</comment>
<accession>A0ABD7K245</accession>
<dbReference type="SMART" id="SM00052">
    <property type="entry name" value="EAL"/>
    <property type="match status" value="1"/>
</dbReference>
<dbReference type="Gene3D" id="3.20.20.450">
    <property type="entry name" value="EAL domain"/>
    <property type="match status" value="1"/>
</dbReference>
<feature type="transmembrane region" description="Helical" evidence="11">
    <location>
        <begin position="280"/>
        <end position="302"/>
    </location>
</feature>
<evidence type="ECO:0000313" key="13">
    <source>
        <dbReference type="EMBL" id="RTS45658.1"/>
    </source>
</evidence>
<dbReference type="AlphaFoldDB" id="A0ABD7K245"/>
<keyword evidence="6" id="KW-0378">Hydrolase</keyword>
<proteinExistence type="predicted"/>
<feature type="domain" description="EAL" evidence="12">
    <location>
        <begin position="306"/>
        <end position="554"/>
    </location>
</feature>
<evidence type="ECO:0000256" key="1">
    <source>
        <dbReference type="ARBA" id="ARBA00004651"/>
    </source>
</evidence>
<dbReference type="GO" id="GO:0071111">
    <property type="term" value="F:cyclic-guanylate-specific phosphodiesterase activity"/>
    <property type="evidence" value="ECO:0007669"/>
    <property type="project" value="UniProtKB-EC"/>
</dbReference>